<dbReference type="Gene3D" id="3.30.70.330">
    <property type="match status" value="1"/>
</dbReference>
<feature type="region of interest" description="Disordered" evidence="7">
    <location>
        <begin position="1"/>
        <end position="32"/>
    </location>
</feature>
<dbReference type="GO" id="GO:0003723">
    <property type="term" value="F:RNA binding"/>
    <property type="evidence" value="ECO:0007669"/>
    <property type="project" value="UniProtKB-UniRule"/>
</dbReference>
<dbReference type="RefSeq" id="XP_007513017.1">
    <property type="nucleotide sequence ID" value="XM_007512955.1"/>
</dbReference>
<dbReference type="OrthoDB" id="1749473at2759"/>
<dbReference type="InterPro" id="IPR017334">
    <property type="entry name" value="eIF3_g"/>
</dbReference>
<keyword evidence="4 5" id="KW-0648">Protein biosynthesis</keyword>
<evidence type="ECO:0000259" key="8">
    <source>
        <dbReference type="PROSITE" id="PS50102"/>
    </source>
</evidence>
<gene>
    <name evidence="9" type="ORF">Bathy05g04450</name>
</gene>
<dbReference type="InterPro" id="IPR000504">
    <property type="entry name" value="RRM_dom"/>
</dbReference>
<dbReference type="SMART" id="SM00360">
    <property type="entry name" value="RRM"/>
    <property type="match status" value="1"/>
</dbReference>
<dbReference type="GO" id="GO:0003743">
    <property type="term" value="F:translation initiation factor activity"/>
    <property type="evidence" value="ECO:0007669"/>
    <property type="project" value="UniProtKB-UniRule"/>
</dbReference>
<evidence type="ECO:0000256" key="1">
    <source>
        <dbReference type="ARBA" id="ARBA00022490"/>
    </source>
</evidence>
<dbReference type="Pfam" id="PF12353">
    <property type="entry name" value="eIF3g"/>
    <property type="match status" value="1"/>
</dbReference>
<dbReference type="FunFam" id="3.30.70.330:FF:000342">
    <property type="entry name" value="Eukaryotic translation initiation factor 3 subunit G"/>
    <property type="match status" value="1"/>
</dbReference>
<evidence type="ECO:0000256" key="4">
    <source>
        <dbReference type="ARBA" id="ARBA00022917"/>
    </source>
</evidence>
<evidence type="ECO:0000313" key="10">
    <source>
        <dbReference type="Proteomes" id="UP000198341"/>
    </source>
</evidence>
<feature type="domain" description="RRM" evidence="8">
    <location>
        <begin position="213"/>
        <end position="291"/>
    </location>
</feature>
<dbReference type="AlphaFoldDB" id="K8EVU1"/>
<dbReference type="GO" id="GO:0016282">
    <property type="term" value="C:eukaryotic 43S preinitiation complex"/>
    <property type="evidence" value="ECO:0007669"/>
    <property type="project" value="UniProtKB-UniRule"/>
</dbReference>
<feature type="region of interest" description="Disordered" evidence="7">
    <location>
        <begin position="170"/>
        <end position="223"/>
    </location>
</feature>
<comment type="subunit">
    <text evidence="5">Component of the eukaryotic translation initiation factor 3 (eIF-3) complex.</text>
</comment>
<dbReference type="Proteomes" id="UP000198341">
    <property type="component" value="Chromosome 5"/>
</dbReference>
<dbReference type="Pfam" id="PF00076">
    <property type="entry name" value="RRM_1"/>
    <property type="match status" value="1"/>
</dbReference>
<dbReference type="SUPFAM" id="SSF54928">
    <property type="entry name" value="RNA-binding domain, RBD"/>
    <property type="match status" value="1"/>
</dbReference>
<dbReference type="CDD" id="cd12933">
    <property type="entry name" value="eIF3G"/>
    <property type="match status" value="1"/>
</dbReference>
<dbReference type="GO" id="GO:0005852">
    <property type="term" value="C:eukaryotic translation initiation factor 3 complex"/>
    <property type="evidence" value="ECO:0007669"/>
    <property type="project" value="UniProtKB-UniRule"/>
</dbReference>
<dbReference type="HAMAP" id="MF_03006">
    <property type="entry name" value="eIF3g"/>
    <property type="match status" value="1"/>
</dbReference>
<dbReference type="eggNOG" id="KOG0122">
    <property type="taxonomic scope" value="Eukaryota"/>
</dbReference>
<dbReference type="EMBL" id="FO082274">
    <property type="protein sequence ID" value="CCO16575.1"/>
    <property type="molecule type" value="Genomic_DNA"/>
</dbReference>
<dbReference type="KEGG" id="bpg:Bathy05g04450"/>
<comment type="similarity">
    <text evidence="5">Belongs to the eIF-3 subunit G family.</text>
</comment>
<keyword evidence="10" id="KW-1185">Reference proteome</keyword>
<evidence type="ECO:0000256" key="5">
    <source>
        <dbReference type="HAMAP-Rule" id="MF_03006"/>
    </source>
</evidence>
<keyword evidence="3 6" id="KW-0694">RNA-binding</keyword>
<dbReference type="InterPro" id="IPR034240">
    <property type="entry name" value="eIF3G_RRM"/>
</dbReference>
<reference evidence="9 10" key="1">
    <citation type="submission" date="2011-10" db="EMBL/GenBank/DDBJ databases">
        <authorList>
            <person name="Genoscope - CEA"/>
        </authorList>
    </citation>
    <scope>NUCLEOTIDE SEQUENCE [LARGE SCALE GENOMIC DNA]</scope>
    <source>
        <strain evidence="9 10">RCC 1105</strain>
    </source>
</reference>
<dbReference type="InterPro" id="IPR035979">
    <property type="entry name" value="RBD_domain_sf"/>
</dbReference>
<dbReference type="GO" id="GO:0033290">
    <property type="term" value="C:eukaryotic 48S preinitiation complex"/>
    <property type="evidence" value="ECO:0007669"/>
    <property type="project" value="UniProtKB-UniRule"/>
</dbReference>
<dbReference type="InterPro" id="IPR024675">
    <property type="entry name" value="eIF3g_N"/>
</dbReference>
<keyword evidence="2 5" id="KW-0396">Initiation factor</keyword>
<feature type="compositionally biased region" description="Basic and acidic residues" evidence="7">
    <location>
        <begin position="205"/>
        <end position="214"/>
    </location>
</feature>
<comment type="subcellular location">
    <subcellularLocation>
        <location evidence="5">Cytoplasm</location>
    </subcellularLocation>
</comment>
<dbReference type="PANTHER" id="PTHR10352">
    <property type="entry name" value="EUKARYOTIC TRANSLATION INITIATION FACTOR 3 SUBUNIT G"/>
    <property type="match status" value="1"/>
</dbReference>
<evidence type="ECO:0000256" key="7">
    <source>
        <dbReference type="SAM" id="MobiDB-lite"/>
    </source>
</evidence>
<evidence type="ECO:0000256" key="6">
    <source>
        <dbReference type="PROSITE-ProRule" id="PRU00176"/>
    </source>
</evidence>
<dbReference type="GO" id="GO:0001732">
    <property type="term" value="P:formation of cytoplasmic translation initiation complex"/>
    <property type="evidence" value="ECO:0007669"/>
    <property type="project" value="UniProtKB-UniRule"/>
</dbReference>
<proteinExistence type="inferred from homology"/>
<feature type="compositionally biased region" description="Acidic residues" evidence="7">
    <location>
        <begin position="15"/>
        <end position="31"/>
    </location>
</feature>
<dbReference type="InterPro" id="IPR012677">
    <property type="entry name" value="Nucleotide-bd_a/b_plait_sf"/>
</dbReference>
<dbReference type="PROSITE" id="PS50102">
    <property type="entry name" value="RRM"/>
    <property type="match status" value="1"/>
</dbReference>
<evidence type="ECO:0000313" key="9">
    <source>
        <dbReference type="EMBL" id="CCO16575.1"/>
    </source>
</evidence>
<name>K8EVU1_9CHLO</name>
<dbReference type="STRING" id="41875.K8EVU1"/>
<organism evidence="9 10">
    <name type="scientific">Bathycoccus prasinos</name>
    <dbReference type="NCBI Taxonomy" id="41875"/>
    <lineage>
        <taxon>Eukaryota</taxon>
        <taxon>Viridiplantae</taxon>
        <taxon>Chlorophyta</taxon>
        <taxon>Mamiellophyceae</taxon>
        <taxon>Mamiellales</taxon>
        <taxon>Bathycoccaceae</taxon>
        <taxon>Bathycoccus</taxon>
    </lineage>
</organism>
<evidence type="ECO:0000256" key="2">
    <source>
        <dbReference type="ARBA" id="ARBA00022540"/>
    </source>
</evidence>
<dbReference type="GeneID" id="19015948"/>
<dbReference type="CDD" id="cd12408">
    <property type="entry name" value="RRM_eIF3G_like"/>
    <property type="match status" value="1"/>
</dbReference>
<protein>
    <recommendedName>
        <fullName evidence="5">Eukaryotic translation initiation factor 3 subunit G</fullName>
        <shortName evidence="5">eIF3g</shortName>
    </recommendedName>
    <alternativeName>
        <fullName evidence="5">Eukaryotic translation initiation factor 3 RNA-binding subunit</fullName>
        <shortName evidence="5">eIF-3 RNA-binding subunit</shortName>
    </alternativeName>
    <alternativeName>
        <fullName evidence="5">Eukaryotic translation initiation factor 3 subunit 4</fullName>
    </alternativeName>
</protein>
<sequence>MAIAEPQTTSKKEDDEISLADSDDMGVDDDAAFALPPTKIEIDPSTGIKTVTEYRVKEDGSKVRSIKRVKVHKVSKTVTKEMLERKNWARFGDAARYKTGDESMTAVSLEEIFLERARLQPKSELEKANDPLKAMASSQTSLLVCRICGKKGDHWTTKCPYKDLAAMGDKPPGSDGPGGDKAGGGAGGYVPPSRRAGASAGEGDSMNRRREENSVRVSNLSEDTREQDLQELFRPFGPVTRIYVAFNRETGESRGFAFVNFVNRDDGQRAIDRLDGFGYDNLILRVEWSAPREERR</sequence>
<evidence type="ECO:0000256" key="3">
    <source>
        <dbReference type="ARBA" id="ARBA00022884"/>
    </source>
</evidence>
<accession>K8EVU1</accession>
<keyword evidence="1 5" id="KW-0963">Cytoplasm</keyword>
<comment type="function">
    <text evidence="5">RNA-binding component of the eukaryotic translation initiation factor 3 (eIF-3) complex, which is involved in protein synthesis of a specialized repertoire of mRNAs and, together with other initiation factors, stimulates binding of mRNA and methionyl-tRNAi to the 40S ribosome. The eIF-3 complex specifically targets and initiates translation of a subset of mRNAs involved in cell proliferation. This subunit can bind 18S rRNA.</text>
</comment>
<feature type="compositionally biased region" description="Gly residues" evidence="7">
    <location>
        <begin position="175"/>
        <end position="188"/>
    </location>
</feature>
<dbReference type="PIRSF" id="PIRSF037949">
    <property type="entry name" value="Transl_init_eIF-3_RNA-bind"/>
    <property type="match status" value="1"/>
</dbReference>